<accession>A0A4Y2TPF7</accession>
<dbReference type="OrthoDB" id="6432034at2759"/>
<dbReference type="EMBL" id="BGPR01029504">
    <property type="protein sequence ID" value="GBO01297.1"/>
    <property type="molecule type" value="Genomic_DNA"/>
</dbReference>
<dbReference type="Proteomes" id="UP000499080">
    <property type="component" value="Unassembled WGS sequence"/>
</dbReference>
<dbReference type="PANTHER" id="PTHR46060">
    <property type="entry name" value="MARINER MOS1 TRANSPOSASE-LIKE PROTEIN"/>
    <property type="match status" value="1"/>
</dbReference>
<evidence type="ECO:0000313" key="1">
    <source>
        <dbReference type="EMBL" id="GBO01297.1"/>
    </source>
</evidence>
<dbReference type="InterPro" id="IPR052709">
    <property type="entry name" value="Transposase-MT_Hybrid"/>
</dbReference>
<dbReference type="InterPro" id="IPR036397">
    <property type="entry name" value="RNaseH_sf"/>
</dbReference>
<dbReference type="GO" id="GO:0003676">
    <property type="term" value="F:nucleic acid binding"/>
    <property type="evidence" value="ECO:0007669"/>
    <property type="project" value="InterPro"/>
</dbReference>
<evidence type="ECO:0000313" key="2">
    <source>
        <dbReference type="Proteomes" id="UP000499080"/>
    </source>
</evidence>
<gene>
    <name evidence="1" type="ORF">AVEN_124752_1</name>
</gene>
<dbReference type="AlphaFoldDB" id="A0A4Y2TPF7"/>
<dbReference type="PANTHER" id="PTHR46060:SF1">
    <property type="entry name" value="MARINER MOS1 TRANSPOSASE-LIKE PROTEIN"/>
    <property type="match status" value="1"/>
</dbReference>
<proteinExistence type="predicted"/>
<protein>
    <recommendedName>
        <fullName evidence="3">Histone-lysine N-methyltransferase SETMAR</fullName>
    </recommendedName>
</protein>
<name>A0A4Y2TPF7_ARAVE</name>
<sequence>MHCVKGYALLMRDVGLRVERRHHLHSVCLQDVIIVEQTDEKSGWSVLQHPPYSPELIPSDFHLLGPLKKLLGGKHFADDDDVQHEVLLWMRQQPEEFYAAGIGTLIKRWDKCINIGGDYVEK</sequence>
<keyword evidence="2" id="KW-1185">Reference proteome</keyword>
<dbReference type="Gene3D" id="3.30.420.10">
    <property type="entry name" value="Ribonuclease H-like superfamily/Ribonuclease H"/>
    <property type="match status" value="1"/>
</dbReference>
<comment type="caution">
    <text evidence="1">The sequence shown here is derived from an EMBL/GenBank/DDBJ whole genome shotgun (WGS) entry which is preliminary data.</text>
</comment>
<organism evidence="1 2">
    <name type="scientific">Araneus ventricosus</name>
    <name type="common">Orbweaver spider</name>
    <name type="synonym">Epeira ventricosa</name>
    <dbReference type="NCBI Taxonomy" id="182803"/>
    <lineage>
        <taxon>Eukaryota</taxon>
        <taxon>Metazoa</taxon>
        <taxon>Ecdysozoa</taxon>
        <taxon>Arthropoda</taxon>
        <taxon>Chelicerata</taxon>
        <taxon>Arachnida</taxon>
        <taxon>Araneae</taxon>
        <taxon>Araneomorphae</taxon>
        <taxon>Entelegynae</taxon>
        <taxon>Araneoidea</taxon>
        <taxon>Araneidae</taxon>
        <taxon>Araneus</taxon>
    </lineage>
</organism>
<evidence type="ECO:0008006" key="3">
    <source>
        <dbReference type="Google" id="ProtNLM"/>
    </source>
</evidence>
<reference evidence="1 2" key="1">
    <citation type="journal article" date="2019" name="Sci. Rep.">
        <title>Orb-weaving spider Araneus ventricosus genome elucidates the spidroin gene catalogue.</title>
        <authorList>
            <person name="Kono N."/>
            <person name="Nakamura H."/>
            <person name="Ohtoshi R."/>
            <person name="Moran D.A.P."/>
            <person name="Shinohara A."/>
            <person name="Yoshida Y."/>
            <person name="Fujiwara M."/>
            <person name="Mori M."/>
            <person name="Tomita M."/>
            <person name="Arakawa K."/>
        </authorList>
    </citation>
    <scope>NUCLEOTIDE SEQUENCE [LARGE SCALE GENOMIC DNA]</scope>
</reference>